<dbReference type="EMBL" id="VSSQ01025397">
    <property type="protein sequence ID" value="MPM73492.1"/>
    <property type="molecule type" value="Genomic_DNA"/>
</dbReference>
<dbReference type="InterPro" id="IPR025202">
    <property type="entry name" value="PLD-like_dom"/>
</dbReference>
<sequence length="225" mass="26098">MIQGEAVWNFTIMFLSLWNYLNNTDEDYEKYKCLSFDEKALKNDGYILPFGDSPLDGEALGESVYMNLINNAKDYIYINTPYLILDHEMTVALSLAAKRGVDVKIVTPFIPDKAYVHTVTRSYYKALIESGVKIYEYTPGFIHAKSIVVDDDFAIIGTINLDYRSLYLHFECAVWMYKTSSILDIKGDFINTLKKCKFIDLDQYRNLPWYKKVMALFLRVFAPLM</sequence>
<keyword evidence="2" id="KW-0808">Transferase</keyword>
<comment type="caution">
    <text evidence="2">The sequence shown here is derived from an EMBL/GenBank/DDBJ whole genome shotgun (WGS) entry which is preliminary data.</text>
</comment>
<accession>A0A645C730</accession>
<dbReference type="PANTHER" id="PTHR21248:SF22">
    <property type="entry name" value="PHOSPHOLIPASE D"/>
    <property type="match status" value="1"/>
</dbReference>
<feature type="domain" description="PLD phosphodiesterase" evidence="1">
    <location>
        <begin position="138"/>
        <end position="165"/>
    </location>
</feature>
<evidence type="ECO:0000259" key="1">
    <source>
        <dbReference type="PROSITE" id="PS50035"/>
    </source>
</evidence>
<proteinExistence type="predicted"/>
<dbReference type="PANTHER" id="PTHR21248">
    <property type="entry name" value="CARDIOLIPIN SYNTHASE"/>
    <property type="match status" value="1"/>
</dbReference>
<dbReference type="SMART" id="SM00155">
    <property type="entry name" value="PLDc"/>
    <property type="match status" value="1"/>
</dbReference>
<dbReference type="SUPFAM" id="SSF56024">
    <property type="entry name" value="Phospholipase D/nuclease"/>
    <property type="match status" value="1"/>
</dbReference>
<dbReference type="GO" id="GO:0032049">
    <property type="term" value="P:cardiolipin biosynthetic process"/>
    <property type="evidence" value="ECO:0007669"/>
    <property type="project" value="UniProtKB-ARBA"/>
</dbReference>
<dbReference type="Gene3D" id="3.30.870.10">
    <property type="entry name" value="Endonuclease Chain A"/>
    <property type="match status" value="1"/>
</dbReference>
<dbReference type="PROSITE" id="PS50035">
    <property type="entry name" value="PLD"/>
    <property type="match status" value="1"/>
</dbReference>
<dbReference type="GO" id="GO:0030572">
    <property type="term" value="F:phosphatidyltransferase activity"/>
    <property type="evidence" value="ECO:0007669"/>
    <property type="project" value="UniProtKB-ARBA"/>
</dbReference>
<name>A0A645C730_9ZZZZ</name>
<dbReference type="CDD" id="cd09160">
    <property type="entry name" value="PLDc_SMU_988_like_2"/>
    <property type="match status" value="1"/>
</dbReference>
<reference evidence="2" key="1">
    <citation type="submission" date="2019-08" db="EMBL/GenBank/DDBJ databases">
        <authorList>
            <person name="Kucharzyk K."/>
            <person name="Murdoch R.W."/>
            <person name="Higgins S."/>
            <person name="Loffler F."/>
        </authorList>
    </citation>
    <scope>NUCLEOTIDE SEQUENCE</scope>
</reference>
<evidence type="ECO:0000313" key="2">
    <source>
        <dbReference type="EMBL" id="MPM73492.1"/>
    </source>
</evidence>
<gene>
    <name evidence="2" type="ORF">SDC9_120472</name>
</gene>
<dbReference type="EC" id="2.7.8.-" evidence="2"/>
<dbReference type="InterPro" id="IPR001736">
    <property type="entry name" value="PLipase_D/transphosphatidylase"/>
</dbReference>
<organism evidence="2">
    <name type="scientific">bioreactor metagenome</name>
    <dbReference type="NCBI Taxonomy" id="1076179"/>
    <lineage>
        <taxon>unclassified sequences</taxon>
        <taxon>metagenomes</taxon>
        <taxon>ecological metagenomes</taxon>
    </lineage>
</organism>
<dbReference type="Pfam" id="PF13091">
    <property type="entry name" value="PLDc_2"/>
    <property type="match status" value="1"/>
</dbReference>
<protein>
    <submittedName>
        <fullName evidence="2">Cardiolipin synthase</fullName>
        <ecNumber evidence="2">2.7.8.-</ecNumber>
    </submittedName>
</protein>
<dbReference type="AlphaFoldDB" id="A0A645C730"/>